<comment type="caution">
    <text evidence="3">The sequence shown here is derived from an EMBL/GenBank/DDBJ whole genome shotgun (WGS) entry which is preliminary data.</text>
</comment>
<sequence length="124" mass="14226">MEEISVISMILTAALALSCLFLILAPLFKKGVSPEKDTGRSEGSATNKEILLTTLNELEFEYKMDKLSEKDYQIVKKQYEIQVAKIMKEEERPAVKNIDKDLLEEVEREIEEAAKKYRNKKGAR</sequence>
<keyword evidence="1" id="KW-0175">Coiled coil</keyword>
<dbReference type="Proteomes" id="UP000265816">
    <property type="component" value="Unassembled WGS sequence"/>
</dbReference>
<name>A0A398B850_9BACI</name>
<keyword evidence="4" id="KW-1185">Reference proteome</keyword>
<dbReference type="EMBL" id="QWVT01000024">
    <property type="protein sequence ID" value="RID83893.1"/>
    <property type="molecule type" value="Genomic_DNA"/>
</dbReference>
<feature type="coiled-coil region" evidence="1">
    <location>
        <begin position="96"/>
        <end position="123"/>
    </location>
</feature>
<dbReference type="OrthoDB" id="1727065at2"/>
<accession>A0A398B850</accession>
<keyword evidence="2" id="KW-1133">Transmembrane helix</keyword>
<proteinExistence type="predicted"/>
<dbReference type="AlphaFoldDB" id="A0A398B850"/>
<evidence type="ECO:0000256" key="1">
    <source>
        <dbReference type="SAM" id="Coils"/>
    </source>
</evidence>
<dbReference type="RefSeq" id="WP_119113668.1">
    <property type="nucleotide sequence ID" value="NZ_CBCSEO010000005.1"/>
</dbReference>
<gene>
    <name evidence="3" type="ORF">D1970_14945</name>
</gene>
<reference evidence="3 4" key="1">
    <citation type="submission" date="2018-08" db="EMBL/GenBank/DDBJ databases">
        <title>Bacillus jemisoniae sp. nov., Bacillus chryseoplanitiae sp. nov., Bacillus resnikiae sp. nov., and Bacillus frankliniae sp. nov., isolated from Viking spacecraft and associated surfaces.</title>
        <authorList>
            <person name="Seuylemezian A."/>
            <person name="Vaishampayan P."/>
        </authorList>
    </citation>
    <scope>NUCLEOTIDE SEQUENCE [LARGE SCALE GENOMIC DNA]</scope>
    <source>
        <strain evidence="3 4">JJ-247</strain>
    </source>
</reference>
<keyword evidence="2" id="KW-0472">Membrane</keyword>
<organism evidence="3 4">
    <name type="scientific">Mesobacillus zeae</name>
    <dbReference type="NCBI Taxonomy" id="1917180"/>
    <lineage>
        <taxon>Bacteria</taxon>
        <taxon>Bacillati</taxon>
        <taxon>Bacillota</taxon>
        <taxon>Bacilli</taxon>
        <taxon>Bacillales</taxon>
        <taxon>Bacillaceae</taxon>
        <taxon>Mesobacillus</taxon>
    </lineage>
</organism>
<evidence type="ECO:0000313" key="4">
    <source>
        <dbReference type="Proteomes" id="UP000265816"/>
    </source>
</evidence>
<keyword evidence="2" id="KW-0812">Transmembrane</keyword>
<evidence type="ECO:0008006" key="5">
    <source>
        <dbReference type="Google" id="ProtNLM"/>
    </source>
</evidence>
<feature type="transmembrane region" description="Helical" evidence="2">
    <location>
        <begin position="6"/>
        <end position="28"/>
    </location>
</feature>
<protein>
    <recommendedName>
        <fullName evidence="5">C-type cytochrome biogenesis protein CcmI</fullName>
    </recommendedName>
</protein>
<evidence type="ECO:0000313" key="3">
    <source>
        <dbReference type="EMBL" id="RID83893.1"/>
    </source>
</evidence>
<evidence type="ECO:0000256" key="2">
    <source>
        <dbReference type="SAM" id="Phobius"/>
    </source>
</evidence>